<accession>A0A6G3QRW4</accession>
<protein>
    <submittedName>
        <fullName evidence="1">Uncharacterized protein</fullName>
    </submittedName>
</protein>
<dbReference type="EMBL" id="JAAGMD010000232">
    <property type="protein sequence ID" value="NEA86062.1"/>
    <property type="molecule type" value="Genomic_DNA"/>
</dbReference>
<gene>
    <name evidence="1" type="ORF">G3I53_08385</name>
</gene>
<organism evidence="1">
    <name type="scientific">Streptomyces sp. SID14436</name>
    <dbReference type="NCBI Taxonomy" id="2706070"/>
    <lineage>
        <taxon>Bacteria</taxon>
        <taxon>Bacillati</taxon>
        <taxon>Actinomycetota</taxon>
        <taxon>Actinomycetes</taxon>
        <taxon>Kitasatosporales</taxon>
        <taxon>Streptomycetaceae</taxon>
        <taxon>Streptomyces</taxon>
    </lineage>
</organism>
<feature type="non-terminal residue" evidence="1">
    <location>
        <position position="98"/>
    </location>
</feature>
<sequence>MHADVLTAGIDGLDEALAAVDAFDDVLVAGLLRPQAAQSAALAELADAVAGSPLSARVAEAADKASAGAAGEDHFVALAAARTALLGSVHDALAARIA</sequence>
<name>A0A6G3QRW4_9ACTN</name>
<comment type="caution">
    <text evidence="1">The sequence shown here is derived from an EMBL/GenBank/DDBJ whole genome shotgun (WGS) entry which is preliminary data.</text>
</comment>
<proteinExistence type="predicted"/>
<reference evidence="1" key="1">
    <citation type="submission" date="2020-01" db="EMBL/GenBank/DDBJ databases">
        <title>Insect and environment-associated Actinomycetes.</title>
        <authorList>
            <person name="Currrie C."/>
            <person name="Chevrette M."/>
            <person name="Carlson C."/>
            <person name="Stubbendieck R."/>
            <person name="Wendt-Pienkowski E."/>
        </authorList>
    </citation>
    <scope>NUCLEOTIDE SEQUENCE</scope>
    <source>
        <strain evidence="1">SID14436</strain>
    </source>
</reference>
<evidence type="ECO:0000313" key="1">
    <source>
        <dbReference type="EMBL" id="NEA86062.1"/>
    </source>
</evidence>
<dbReference type="AlphaFoldDB" id="A0A6G3QRW4"/>